<name>A0A6N3H949_MEDGN</name>
<dbReference type="EMBL" id="JAAIRY010000002">
    <property type="protein sequence ID" value="NSI64244.1"/>
    <property type="molecule type" value="Genomic_DNA"/>
</dbReference>
<protein>
    <submittedName>
        <fullName evidence="5">Uncharacterized protein</fullName>
    </submittedName>
</protein>
<dbReference type="Proteomes" id="UP001149331">
    <property type="component" value="Unassembled WGS sequence"/>
</dbReference>
<reference evidence="3" key="2">
    <citation type="journal article" date="2020" name="Cell Host Microbe">
        <title>Functional and Genomic Variation between Human-Derived Isolates of Lachnospiraceae Reveals Inter- and Intra-Species Diversity.</title>
        <authorList>
            <person name="Sorbara M.T."/>
            <person name="Littmann E.R."/>
            <person name="Fontana E."/>
            <person name="Moody T.U."/>
            <person name="Kohout C.E."/>
            <person name="Gjonbalaj M."/>
            <person name="Eaton V."/>
            <person name="Seok R."/>
            <person name="Leiner I.M."/>
            <person name="Pamer E.G."/>
        </authorList>
    </citation>
    <scope>NUCLEOTIDE SEQUENCE</scope>
    <source>
        <strain evidence="4">MSK.11.9</strain>
        <strain evidence="3">MSK.22.53</strain>
    </source>
</reference>
<dbReference type="AlphaFoldDB" id="A0A6N3H949"/>
<reference evidence="2" key="5">
    <citation type="submission" date="2022-12" db="EMBL/GenBank/DDBJ databases">
        <title>Genome of R. gnavus strain RSHDN_120.</title>
        <authorList>
            <person name="Abdugheni R."/>
        </authorList>
    </citation>
    <scope>NUCLEOTIDE SEQUENCE</scope>
    <source>
        <strain evidence="2">RSHDN_120</strain>
    </source>
</reference>
<evidence type="ECO:0000313" key="1">
    <source>
        <dbReference type="EMBL" id="MCB5619114.1"/>
    </source>
</evidence>
<reference evidence="5" key="1">
    <citation type="submission" date="2019-11" db="EMBL/GenBank/DDBJ databases">
        <authorList>
            <person name="Feng L."/>
        </authorList>
    </citation>
    <scope>NUCLEOTIDE SEQUENCE</scope>
    <source>
        <strain evidence="5">RgnavusLFYP36</strain>
    </source>
</reference>
<dbReference type="EMBL" id="JAJBOM010000009">
    <property type="protein sequence ID" value="MCB5619114.1"/>
    <property type="molecule type" value="Genomic_DNA"/>
</dbReference>
<dbReference type="RefSeq" id="WP_156734734.1">
    <property type="nucleotide sequence ID" value="NZ_BAABSA010000036.1"/>
</dbReference>
<accession>A0A6N3H949</accession>
<dbReference type="EMBL" id="CACRUU010000119">
    <property type="protein sequence ID" value="VYU72339.1"/>
    <property type="molecule type" value="Genomic_DNA"/>
</dbReference>
<dbReference type="Proteomes" id="UP001297370">
    <property type="component" value="Unassembled WGS sequence"/>
</dbReference>
<dbReference type="Proteomes" id="UP001296643">
    <property type="component" value="Unassembled WGS sequence"/>
</dbReference>
<evidence type="ECO:0000313" key="5">
    <source>
        <dbReference type="EMBL" id="VYU72339.1"/>
    </source>
</evidence>
<dbReference type="EMBL" id="JAAIRM010000006">
    <property type="protein sequence ID" value="NSI18746.1"/>
    <property type="molecule type" value="Genomic_DNA"/>
</dbReference>
<sequence>MKDDYFTILFAKLVESGQLDSETAKKLLQQILKILNEENETPDKR</sequence>
<dbReference type="GeneID" id="57434648"/>
<dbReference type="Proteomes" id="UP001296581">
    <property type="component" value="Unassembled WGS sequence"/>
</dbReference>
<evidence type="ECO:0000313" key="2">
    <source>
        <dbReference type="EMBL" id="MDE1204182.1"/>
    </source>
</evidence>
<reference evidence="3" key="3">
    <citation type="submission" date="2020-02" db="EMBL/GenBank/DDBJ databases">
        <authorList>
            <person name="Littmann E."/>
            <person name="Sorbara M."/>
        </authorList>
    </citation>
    <scope>NUCLEOTIDE SEQUENCE</scope>
    <source>
        <strain evidence="4">MSK.11.9</strain>
        <strain evidence="3">MSK.22.53</strain>
    </source>
</reference>
<dbReference type="EMBL" id="JAPZEG010000013">
    <property type="protein sequence ID" value="MDE1204182.1"/>
    <property type="molecule type" value="Genomic_DNA"/>
</dbReference>
<reference evidence="1" key="4">
    <citation type="submission" date="2021-10" db="EMBL/GenBank/DDBJ databases">
        <title>Collection of gut derived symbiotic bacterial strains cultured from healthy donors.</title>
        <authorList>
            <person name="Lin H."/>
            <person name="Littmann E."/>
            <person name="Claire K."/>
            <person name="Pamer E."/>
        </authorList>
    </citation>
    <scope>NUCLEOTIDE SEQUENCE</scope>
    <source>
        <strain evidence="1">MSK.23.18</strain>
    </source>
</reference>
<evidence type="ECO:0000313" key="4">
    <source>
        <dbReference type="EMBL" id="NSI64244.1"/>
    </source>
</evidence>
<gene>
    <name evidence="3" type="ORF">G4958_05155</name>
    <name evidence="4" type="ORF">G4981_02915</name>
    <name evidence="1" type="ORF">LIQ08_08050</name>
    <name evidence="2" type="ORF">O4N78_11530</name>
    <name evidence="5" type="ORF">RGLFYP36_02876</name>
</gene>
<proteinExistence type="predicted"/>
<evidence type="ECO:0000313" key="3">
    <source>
        <dbReference type="EMBL" id="NSI18746.1"/>
    </source>
</evidence>
<organism evidence="5">
    <name type="scientific">Mediterraneibacter gnavus</name>
    <name type="common">Ruminococcus gnavus</name>
    <dbReference type="NCBI Taxonomy" id="33038"/>
    <lineage>
        <taxon>Bacteria</taxon>
        <taxon>Bacillati</taxon>
        <taxon>Bacillota</taxon>
        <taxon>Clostridia</taxon>
        <taxon>Lachnospirales</taxon>
        <taxon>Lachnospiraceae</taxon>
        <taxon>Mediterraneibacter</taxon>
    </lineage>
</organism>